<evidence type="ECO:0000313" key="2">
    <source>
        <dbReference type="Proteomes" id="UP001146351"/>
    </source>
</evidence>
<accession>A0A9W9LWB5</accession>
<gene>
    <name evidence="1" type="ORF">N7492_002769</name>
</gene>
<sequence>MTEGSVIRSQEQHKIFVASCRTISRSAMAGSWFAPPFASVPPGMVQNSGEINALDYSYEELVYFVLEYPLLAQTAVGMNAKRYTGLAVSGT</sequence>
<dbReference type="EMBL" id="JAPQKO010000002">
    <property type="protein sequence ID" value="KAJ5179559.1"/>
    <property type="molecule type" value="Genomic_DNA"/>
</dbReference>
<name>A0A9W9LWB5_9EURO</name>
<reference evidence="1" key="1">
    <citation type="submission" date="2022-11" db="EMBL/GenBank/DDBJ databases">
        <authorList>
            <person name="Petersen C."/>
        </authorList>
    </citation>
    <scope>NUCLEOTIDE SEQUENCE</scope>
    <source>
        <strain evidence="1">IBT 21917</strain>
    </source>
</reference>
<proteinExistence type="predicted"/>
<dbReference type="AlphaFoldDB" id="A0A9W9LWB5"/>
<keyword evidence="2" id="KW-1185">Reference proteome</keyword>
<evidence type="ECO:0000313" key="1">
    <source>
        <dbReference type="EMBL" id="KAJ5179559.1"/>
    </source>
</evidence>
<dbReference type="Proteomes" id="UP001146351">
    <property type="component" value="Unassembled WGS sequence"/>
</dbReference>
<comment type="caution">
    <text evidence="1">The sequence shown here is derived from an EMBL/GenBank/DDBJ whole genome shotgun (WGS) entry which is preliminary data.</text>
</comment>
<organism evidence="1 2">
    <name type="scientific">Penicillium capsulatum</name>
    <dbReference type="NCBI Taxonomy" id="69766"/>
    <lineage>
        <taxon>Eukaryota</taxon>
        <taxon>Fungi</taxon>
        <taxon>Dikarya</taxon>
        <taxon>Ascomycota</taxon>
        <taxon>Pezizomycotina</taxon>
        <taxon>Eurotiomycetes</taxon>
        <taxon>Eurotiomycetidae</taxon>
        <taxon>Eurotiales</taxon>
        <taxon>Aspergillaceae</taxon>
        <taxon>Penicillium</taxon>
    </lineage>
</organism>
<reference evidence="1" key="2">
    <citation type="journal article" date="2023" name="IMA Fungus">
        <title>Comparative genomic study of the Penicillium genus elucidates a diverse pangenome and 15 lateral gene transfer events.</title>
        <authorList>
            <person name="Petersen C."/>
            <person name="Sorensen T."/>
            <person name="Nielsen M.R."/>
            <person name="Sondergaard T.E."/>
            <person name="Sorensen J.L."/>
            <person name="Fitzpatrick D.A."/>
            <person name="Frisvad J.C."/>
            <person name="Nielsen K.L."/>
        </authorList>
    </citation>
    <scope>NUCLEOTIDE SEQUENCE</scope>
    <source>
        <strain evidence="1">IBT 21917</strain>
    </source>
</reference>
<protein>
    <submittedName>
        <fullName evidence="1">Uncharacterized protein</fullName>
    </submittedName>
</protein>